<dbReference type="HAMAP" id="MF_00009">
    <property type="entry name" value="Endoribonucl_YbeY"/>
    <property type="match status" value="1"/>
</dbReference>
<dbReference type="GO" id="GO:0004222">
    <property type="term" value="F:metalloendopeptidase activity"/>
    <property type="evidence" value="ECO:0007669"/>
    <property type="project" value="InterPro"/>
</dbReference>
<keyword evidence="3 7" id="KW-0479">Metal-binding</keyword>
<dbReference type="InterPro" id="IPR002036">
    <property type="entry name" value="YbeY"/>
</dbReference>
<dbReference type="GO" id="GO:0005737">
    <property type="term" value="C:cytoplasm"/>
    <property type="evidence" value="ECO:0007669"/>
    <property type="project" value="UniProtKB-SubCell"/>
</dbReference>
<dbReference type="InterPro" id="IPR023091">
    <property type="entry name" value="MetalPrtase_cat_dom_sf_prd"/>
</dbReference>
<proteinExistence type="inferred from homology"/>
<name>A0A2J7TI65_METSI</name>
<keyword evidence="7" id="KW-0698">rRNA processing</keyword>
<dbReference type="RefSeq" id="WP_102843328.1">
    <property type="nucleotide sequence ID" value="NZ_PDZR01000007.1"/>
</dbReference>
<keyword evidence="6 7" id="KW-0862">Zinc</keyword>
<evidence type="ECO:0000256" key="4">
    <source>
        <dbReference type="ARBA" id="ARBA00022759"/>
    </source>
</evidence>
<keyword evidence="7" id="KW-0963">Cytoplasm</keyword>
<gene>
    <name evidence="7 8" type="primary">ybeY</name>
    <name evidence="8" type="ORF">CR492_08565</name>
</gene>
<dbReference type="SUPFAM" id="SSF55486">
    <property type="entry name" value="Metalloproteases ('zincins'), catalytic domain"/>
    <property type="match status" value="1"/>
</dbReference>
<dbReference type="PANTHER" id="PTHR46986">
    <property type="entry name" value="ENDORIBONUCLEASE YBEY, CHLOROPLASTIC"/>
    <property type="match status" value="1"/>
</dbReference>
<dbReference type="AlphaFoldDB" id="A0A2J7TI65"/>
<evidence type="ECO:0000256" key="2">
    <source>
        <dbReference type="ARBA" id="ARBA00022722"/>
    </source>
</evidence>
<comment type="similarity">
    <text evidence="1 7">Belongs to the endoribonuclease YbeY family.</text>
</comment>
<keyword evidence="7" id="KW-0690">Ribosome biogenesis</keyword>
<dbReference type="NCBIfam" id="TIGR00043">
    <property type="entry name" value="rRNA maturation RNase YbeY"/>
    <property type="match status" value="1"/>
</dbReference>
<evidence type="ECO:0000256" key="6">
    <source>
        <dbReference type="ARBA" id="ARBA00022833"/>
    </source>
</evidence>
<evidence type="ECO:0000313" key="9">
    <source>
        <dbReference type="Proteomes" id="UP000236286"/>
    </source>
</evidence>
<feature type="binding site" evidence="7">
    <location>
        <position position="121"/>
    </location>
    <ligand>
        <name>Zn(2+)</name>
        <dbReference type="ChEBI" id="CHEBI:29105"/>
        <note>catalytic</note>
    </ligand>
</feature>
<dbReference type="PROSITE" id="PS01306">
    <property type="entry name" value="UPF0054"/>
    <property type="match status" value="1"/>
</dbReference>
<keyword evidence="4 7" id="KW-0255">Endonuclease</keyword>
<dbReference type="GO" id="GO:0004521">
    <property type="term" value="F:RNA endonuclease activity"/>
    <property type="evidence" value="ECO:0007669"/>
    <property type="project" value="UniProtKB-UniRule"/>
</dbReference>
<evidence type="ECO:0000313" key="8">
    <source>
        <dbReference type="EMBL" id="PNG26446.1"/>
    </source>
</evidence>
<sequence>MKPVIDIAVEAEAWDSFEDAAALAETVIVQTINQSGAKLAAETEISIVLCDDAFIADLNRKWRGVDKPTNVLSFPSGGPIAATPVLGDIVIAYETTEREAQEAGKPFRDHVAHLIAHGFLHLIGYDHIVGAEAEAMEALERSVLARLGIDDPYQQPLASLEEGLPPVEGPLTSVKE</sequence>
<dbReference type="EC" id="3.1.-.-" evidence="7"/>
<evidence type="ECO:0000256" key="1">
    <source>
        <dbReference type="ARBA" id="ARBA00010875"/>
    </source>
</evidence>
<feature type="binding site" evidence="7">
    <location>
        <position position="117"/>
    </location>
    <ligand>
        <name>Zn(2+)</name>
        <dbReference type="ChEBI" id="CHEBI:29105"/>
        <note>catalytic</note>
    </ligand>
</feature>
<protein>
    <recommendedName>
        <fullName evidence="7">Endoribonuclease YbeY</fullName>
        <ecNumber evidence="7">3.1.-.-</ecNumber>
    </recommendedName>
</protein>
<dbReference type="GO" id="GO:0006364">
    <property type="term" value="P:rRNA processing"/>
    <property type="evidence" value="ECO:0007669"/>
    <property type="project" value="UniProtKB-UniRule"/>
</dbReference>
<keyword evidence="5 7" id="KW-0378">Hydrolase</keyword>
<comment type="subcellular location">
    <subcellularLocation>
        <location evidence="7">Cytoplasm</location>
    </subcellularLocation>
</comment>
<comment type="function">
    <text evidence="7">Single strand-specific metallo-endoribonuclease involved in late-stage 70S ribosome quality control and in maturation of the 3' terminus of the 16S rRNA.</text>
</comment>
<organism evidence="8 9">
    <name type="scientific">Methylocella silvestris</name>
    <dbReference type="NCBI Taxonomy" id="199596"/>
    <lineage>
        <taxon>Bacteria</taxon>
        <taxon>Pseudomonadati</taxon>
        <taxon>Pseudomonadota</taxon>
        <taxon>Alphaproteobacteria</taxon>
        <taxon>Hyphomicrobiales</taxon>
        <taxon>Beijerinckiaceae</taxon>
        <taxon>Methylocella</taxon>
    </lineage>
</organism>
<dbReference type="OrthoDB" id="9807740at2"/>
<reference evidence="8 9" key="1">
    <citation type="submission" date="2017-10" db="EMBL/GenBank/DDBJ databases">
        <title>Genome announcement of Methylocella silvestris TVC from permafrost.</title>
        <authorList>
            <person name="Wang J."/>
            <person name="Geng K."/>
            <person name="Ul-Haque F."/>
            <person name="Crombie A.T."/>
            <person name="Street L.E."/>
            <person name="Wookey P.A."/>
            <person name="Murrell J.C."/>
            <person name="Pratscher J."/>
        </authorList>
    </citation>
    <scope>NUCLEOTIDE SEQUENCE [LARGE SCALE GENOMIC DNA]</scope>
    <source>
        <strain evidence="8 9">TVC</strain>
    </source>
</reference>
<keyword evidence="2 7" id="KW-0540">Nuclease</keyword>
<dbReference type="PANTHER" id="PTHR46986:SF1">
    <property type="entry name" value="ENDORIBONUCLEASE YBEY, CHLOROPLASTIC"/>
    <property type="match status" value="1"/>
</dbReference>
<dbReference type="Gene3D" id="3.40.390.30">
    <property type="entry name" value="Metalloproteases ('zincins'), catalytic domain"/>
    <property type="match status" value="1"/>
</dbReference>
<dbReference type="InterPro" id="IPR020549">
    <property type="entry name" value="YbeY_CS"/>
</dbReference>
<comment type="caution">
    <text evidence="8">The sequence shown here is derived from an EMBL/GenBank/DDBJ whole genome shotgun (WGS) entry which is preliminary data.</text>
</comment>
<dbReference type="GO" id="GO:0008270">
    <property type="term" value="F:zinc ion binding"/>
    <property type="evidence" value="ECO:0007669"/>
    <property type="project" value="UniProtKB-UniRule"/>
</dbReference>
<evidence type="ECO:0000256" key="3">
    <source>
        <dbReference type="ARBA" id="ARBA00022723"/>
    </source>
</evidence>
<evidence type="ECO:0000256" key="5">
    <source>
        <dbReference type="ARBA" id="ARBA00022801"/>
    </source>
</evidence>
<evidence type="ECO:0000256" key="7">
    <source>
        <dbReference type="HAMAP-Rule" id="MF_00009"/>
    </source>
</evidence>
<dbReference type="Proteomes" id="UP000236286">
    <property type="component" value="Unassembled WGS sequence"/>
</dbReference>
<feature type="binding site" evidence="7">
    <location>
        <position position="127"/>
    </location>
    <ligand>
        <name>Zn(2+)</name>
        <dbReference type="ChEBI" id="CHEBI:29105"/>
        <note>catalytic</note>
    </ligand>
</feature>
<comment type="cofactor">
    <cofactor evidence="7">
        <name>Zn(2+)</name>
        <dbReference type="ChEBI" id="CHEBI:29105"/>
    </cofactor>
    <text evidence="7">Binds 1 zinc ion.</text>
</comment>
<accession>A0A2J7TI65</accession>
<dbReference type="EMBL" id="PDZR01000007">
    <property type="protein sequence ID" value="PNG26446.1"/>
    <property type="molecule type" value="Genomic_DNA"/>
</dbReference>
<dbReference type="Pfam" id="PF02130">
    <property type="entry name" value="YbeY"/>
    <property type="match status" value="1"/>
</dbReference>